<evidence type="ECO:0000259" key="2">
    <source>
        <dbReference type="Pfam" id="PF04994"/>
    </source>
</evidence>
<evidence type="ECO:0000313" key="3">
    <source>
        <dbReference type="EMBL" id="QIR06436.1"/>
    </source>
</evidence>
<evidence type="ECO:0000313" key="4">
    <source>
        <dbReference type="Proteomes" id="UP000501408"/>
    </source>
</evidence>
<accession>A0ABX6K838</accession>
<dbReference type="Proteomes" id="UP000501408">
    <property type="component" value="Chromosome 1"/>
</dbReference>
<keyword evidence="4" id="KW-1185">Reference proteome</keyword>
<dbReference type="RefSeq" id="WP_167314582.1">
    <property type="nucleotide sequence ID" value="NZ_CP050266.1"/>
</dbReference>
<organism evidence="3 4">
    <name type="scientific">Salinivibrio costicola</name>
    <name type="common">Vibrio costicola</name>
    <dbReference type="NCBI Taxonomy" id="51367"/>
    <lineage>
        <taxon>Bacteria</taxon>
        <taxon>Pseudomonadati</taxon>
        <taxon>Pseudomonadota</taxon>
        <taxon>Gammaproteobacteria</taxon>
        <taxon>Vibrionales</taxon>
        <taxon>Vibrionaceae</taxon>
        <taxon>Salinivibrio</taxon>
    </lineage>
</organism>
<evidence type="ECO:0000259" key="1">
    <source>
        <dbReference type="Pfam" id="PF04993"/>
    </source>
</evidence>
<dbReference type="PANTHER" id="PTHR36121:SF1">
    <property type="entry name" value="PROTEIN SXY"/>
    <property type="match status" value="1"/>
</dbReference>
<feature type="domain" description="TfoX N-terminal" evidence="1">
    <location>
        <begin position="12"/>
        <end position="101"/>
    </location>
</feature>
<dbReference type="Gene3D" id="1.10.150.20">
    <property type="entry name" value="5' to 3' exonuclease, C-terminal subdomain"/>
    <property type="match status" value="1"/>
</dbReference>
<gene>
    <name evidence="3" type="ORF">HBA18_08700</name>
</gene>
<dbReference type="InterPro" id="IPR026256">
    <property type="entry name" value="TfoX-like_gammaprotbact"/>
</dbReference>
<dbReference type="SUPFAM" id="SSF159894">
    <property type="entry name" value="YgaC/TfoX-N like"/>
    <property type="match status" value="1"/>
</dbReference>
<dbReference type="PANTHER" id="PTHR36121">
    <property type="entry name" value="PROTEIN SXY"/>
    <property type="match status" value="1"/>
</dbReference>
<dbReference type="PIRSF" id="PIRSF028788">
    <property type="entry name" value="TfoX_Sxy"/>
    <property type="match status" value="1"/>
</dbReference>
<dbReference type="Pfam" id="PF04994">
    <property type="entry name" value="TfoX_C"/>
    <property type="match status" value="1"/>
</dbReference>
<dbReference type="InterPro" id="IPR007076">
    <property type="entry name" value="TfoX_N"/>
</dbReference>
<feature type="domain" description="TfoX C-terminal" evidence="2">
    <location>
        <begin position="115"/>
        <end position="194"/>
    </location>
</feature>
<sequence length="195" mass="22485">MSVVFKAHIVKYLSNFGAMEQRSMFGGTGFFYDGAMFMLLTDKRLYLRGGGTLSERLLDKTCRKFVHVKKSSTAVVNYYEITSLYIQDDPELAQLVKTSIDIAVADKKRKESLESRRLRDLPNLRLTIERMLKKSGVEDVRTFNQLAPEELFRRVQMTHGKDVDVSLLWKFAGAQQGCHWKLIEKEERDRLLAAV</sequence>
<reference evidence="3 4" key="1">
    <citation type="submission" date="2020-03" db="EMBL/GenBank/DDBJ databases">
        <title>Genome mining reveals the biosynthetic pathways of PHA and ectoines of the halophilic strain Salinivibrio costicola M318 isolated from fermented shrimp paste.</title>
        <authorList>
            <person name="Doan T.V."/>
            <person name="Tran L.T."/>
            <person name="Trieu T.A."/>
            <person name="Nguyen Q.V."/>
            <person name="Quach T.N."/>
            <person name="Phi T.Q."/>
            <person name="Kumar S."/>
        </authorList>
    </citation>
    <scope>NUCLEOTIDE SEQUENCE [LARGE SCALE GENOMIC DNA]</scope>
    <source>
        <strain evidence="3 4">M318</strain>
    </source>
</reference>
<protein>
    <submittedName>
        <fullName evidence="3">TfoX/Sxy family DNA transformation protein</fullName>
    </submittedName>
</protein>
<dbReference type="InterPro" id="IPR007077">
    <property type="entry name" value="TfoX_C"/>
</dbReference>
<dbReference type="Pfam" id="PF04993">
    <property type="entry name" value="TfoX_N"/>
    <property type="match status" value="1"/>
</dbReference>
<dbReference type="InterPro" id="IPR047525">
    <property type="entry name" value="TfoX-like"/>
</dbReference>
<dbReference type="EMBL" id="CP050266">
    <property type="protein sequence ID" value="QIR06436.1"/>
    <property type="molecule type" value="Genomic_DNA"/>
</dbReference>
<proteinExistence type="predicted"/>
<dbReference type="Gene3D" id="3.30.1460.30">
    <property type="entry name" value="YgaC/TfoX-N like chaperone"/>
    <property type="match status" value="1"/>
</dbReference>
<name>A0ABX6K838_SALCS</name>